<proteinExistence type="predicted"/>
<dbReference type="PANTHER" id="PTHR23028:SF131">
    <property type="entry name" value="BLR2367 PROTEIN"/>
    <property type="match status" value="1"/>
</dbReference>
<keyword evidence="1" id="KW-0812">Transmembrane</keyword>
<evidence type="ECO:0000313" key="3">
    <source>
        <dbReference type="EMBL" id="ANW00424.1"/>
    </source>
</evidence>
<dbReference type="EMBL" id="CP016428">
    <property type="protein sequence ID" value="ANW00424.1"/>
    <property type="molecule type" value="Genomic_DNA"/>
</dbReference>
<dbReference type="InterPro" id="IPR002656">
    <property type="entry name" value="Acyl_transf_3_dom"/>
</dbReference>
<organism evidence="3 4">
    <name type="scientific">Bradyrhizobium icense</name>
    <dbReference type="NCBI Taxonomy" id="1274631"/>
    <lineage>
        <taxon>Bacteria</taxon>
        <taxon>Pseudomonadati</taxon>
        <taxon>Pseudomonadota</taxon>
        <taxon>Alphaproteobacteria</taxon>
        <taxon>Hyphomicrobiales</taxon>
        <taxon>Nitrobacteraceae</taxon>
        <taxon>Bradyrhizobium</taxon>
    </lineage>
</organism>
<dbReference type="AlphaFoldDB" id="A0A1B1UCF1"/>
<dbReference type="KEGG" id="bic:LMTR13_09850"/>
<evidence type="ECO:0000313" key="4">
    <source>
        <dbReference type="Proteomes" id="UP000092839"/>
    </source>
</evidence>
<feature type="transmembrane region" description="Helical" evidence="1">
    <location>
        <begin position="162"/>
        <end position="191"/>
    </location>
</feature>
<feature type="transmembrane region" description="Helical" evidence="1">
    <location>
        <begin position="259"/>
        <end position="276"/>
    </location>
</feature>
<accession>A0A1B1UCF1</accession>
<dbReference type="Pfam" id="PF01757">
    <property type="entry name" value="Acyl_transf_3"/>
    <property type="match status" value="1"/>
</dbReference>
<dbReference type="GO" id="GO:0016020">
    <property type="term" value="C:membrane"/>
    <property type="evidence" value="ECO:0007669"/>
    <property type="project" value="TreeGrafter"/>
</dbReference>
<dbReference type="InterPro" id="IPR050879">
    <property type="entry name" value="Acyltransferase_3"/>
</dbReference>
<dbReference type="STRING" id="1274631.LMTR13_09850"/>
<name>A0A1B1UCF1_9BRAD</name>
<feature type="transmembrane region" description="Helical" evidence="1">
    <location>
        <begin position="236"/>
        <end position="253"/>
    </location>
</feature>
<evidence type="ECO:0000259" key="2">
    <source>
        <dbReference type="Pfam" id="PF01757"/>
    </source>
</evidence>
<feature type="transmembrane region" description="Helical" evidence="1">
    <location>
        <begin position="211"/>
        <end position="229"/>
    </location>
</feature>
<feature type="transmembrane region" description="Helical" evidence="1">
    <location>
        <begin position="92"/>
        <end position="111"/>
    </location>
</feature>
<keyword evidence="1" id="KW-0472">Membrane</keyword>
<feature type="transmembrane region" description="Helical" evidence="1">
    <location>
        <begin position="288"/>
        <end position="309"/>
    </location>
</feature>
<gene>
    <name evidence="3" type="ORF">LMTR13_09850</name>
</gene>
<sequence>MEVVMTFEGSRRHCNNFGFLRLLFASLVIISHSAEIIDGNRSREWLVSIGGTMTLGEVAVDGFFLISGYLVLQSFQNSTTVYSYIIKRVRRIYPGFIFAYVTCFFVVAPFAGVDFGSLKFTSYLKYALQALMLNGPDLYAFPSMPVHALNGPTWTIVYEFRCYLLIVLIAGLGLYKWPLMFAALSIGLLLLNEVGFFIKVGALGRIIGNPMFLVRLASLFCIGSCFYLFRSKIRFRVEFAIIACTVLTASIYFSKFQEAVFAIFGGYLIFYVALHIKSRVLVSINSRVDISYGVYLYAWPIQISLAYFFGIHSPWTLTIIATPFAYVAGLLSWHFIERPFLVPAVAERRTYA</sequence>
<protein>
    <recommendedName>
        <fullName evidence="2">Acyltransferase 3 domain-containing protein</fullName>
    </recommendedName>
</protein>
<dbReference type="PANTHER" id="PTHR23028">
    <property type="entry name" value="ACETYLTRANSFERASE"/>
    <property type="match status" value="1"/>
</dbReference>
<dbReference type="GO" id="GO:0016747">
    <property type="term" value="F:acyltransferase activity, transferring groups other than amino-acyl groups"/>
    <property type="evidence" value="ECO:0007669"/>
    <property type="project" value="InterPro"/>
</dbReference>
<keyword evidence="1" id="KW-1133">Transmembrane helix</keyword>
<evidence type="ECO:0000256" key="1">
    <source>
        <dbReference type="SAM" id="Phobius"/>
    </source>
</evidence>
<dbReference type="OrthoDB" id="9767863at2"/>
<dbReference type="Proteomes" id="UP000092839">
    <property type="component" value="Chromosome"/>
</dbReference>
<dbReference type="GO" id="GO:0000271">
    <property type="term" value="P:polysaccharide biosynthetic process"/>
    <property type="evidence" value="ECO:0007669"/>
    <property type="project" value="TreeGrafter"/>
</dbReference>
<keyword evidence="4" id="KW-1185">Reference proteome</keyword>
<feature type="domain" description="Acyltransferase 3" evidence="2">
    <location>
        <begin position="19"/>
        <end position="330"/>
    </location>
</feature>
<feature type="transmembrane region" description="Helical" evidence="1">
    <location>
        <begin position="49"/>
        <end position="72"/>
    </location>
</feature>
<feature type="transmembrane region" description="Helical" evidence="1">
    <location>
        <begin position="315"/>
        <end position="336"/>
    </location>
</feature>
<reference evidence="3 4" key="1">
    <citation type="submission" date="2016-07" db="EMBL/GenBank/DDBJ databases">
        <title>Complete genome sequence of Bradyrhizobium icense LMTR 13T, a potential inoculant strain isolated from lima bean (Phaseolus lunatus) in Peru.</title>
        <authorList>
            <person name="Ormeno-Orrillo E."/>
            <person name="Duran D."/>
            <person name="Rogel M.A."/>
            <person name="Rey L."/>
            <person name="Imperial J."/>
            <person name="Ruiz-Argueso T."/>
            <person name="Martinez-Romero E."/>
        </authorList>
    </citation>
    <scope>NUCLEOTIDE SEQUENCE [LARGE SCALE GENOMIC DNA]</scope>
    <source>
        <strain evidence="3 4">LMTR 13</strain>
    </source>
</reference>